<sequence>MEINNSHDNDAVPGTKFVPPRYLAWMYAVDRIGVEGRGIERVEPEERQDNVCMKQFISVIGLWFAGCGGITTMSSFFLPTILFGLNMKQSMISGLIGMNLGCLVPAYCSVMGPKSGCRQMVTARFLFGHWGVKFVSIIVILGGIGWSVVNCVVGGQMLQAVSGNTVSLALGIVIVFLGSLIVGIFGIRVLLRFQGIVAIPTNIAILLYYIVVCKQTKWIPESNKAVAELGYNPLTVTGHWLSYFTIAYSCTATWGSCASDYYILFPAHTSGKKVFWVTFFGIAIPSNFAAIVGIIAGNISYSYGPWTEAYNDFGIGGLINVAFKPWGGFGKFVVVLLYISVICNTLMNTYSAAFEVQLISTKLAIVPRWIWATLISVIYLVLSLAGQSHLSTVIGNVLPMLGYWITIYITLLLEENLIFRNTVTKKLHFKEFEGQADFASLEDDIEKISPTLTNTKSVDSSESVTLSLYNWSNWDQPKKISAGYAAAIAFVAGAVGAAMGMNQVYYIGPISKKIGDSGGDIGMWLCAAFSGVVYPVLRYFELKRWGR</sequence>
<evidence type="ECO:0000313" key="9">
    <source>
        <dbReference type="EMBL" id="WPK24461.1"/>
    </source>
</evidence>
<keyword evidence="4 8" id="KW-0812">Transmembrane</keyword>
<evidence type="ECO:0000313" key="10">
    <source>
        <dbReference type="Proteomes" id="UP001338582"/>
    </source>
</evidence>
<evidence type="ECO:0000256" key="3">
    <source>
        <dbReference type="ARBA" id="ARBA00022448"/>
    </source>
</evidence>
<dbReference type="Gene3D" id="1.10.4160.10">
    <property type="entry name" value="Hydantoin permease"/>
    <property type="match status" value="1"/>
</dbReference>
<dbReference type="KEGG" id="asau:88172800"/>
<feature type="transmembrane region" description="Helical" evidence="8">
    <location>
        <begin position="56"/>
        <end position="78"/>
    </location>
</feature>
<evidence type="ECO:0000256" key="2">
    <source>
        <dbReference type="ARBA" id="ARBA00008974"/>
    </source>
</evidence>
<feature type="transmembrane region" description="Helical" evidence="8">
    <location>
        <begin position="482"/>
        <end position="501"/>
    </location>
</feature>
<dbReference type="GO" id="GO:0022857">
    <property type="term" value="F:transmembrane transporter activity"/>
    <property type="evidence" value="ECO:0007669"/>
    <property type="project" value="InterPro"/>
</dbReference>
<evidence type="ECO:0000256" key="4">
    <source>
        <dbReference type="ARBA" id="ARBA00022692"/>
    </source>
</evidence>
<feature type="transmembrane region" description="Helical" evidence="8">
    <location>
        <begin position="274"/>
        <end position="296"/>
    </location>
</feature>
<dbReference type="EMBL" id="CP138895">
    <property type="protein sequence ID" value="WPK24461.1"/>
    <property type="molecule type" value="Genomic_DNA"/>
</dbReference>
<feature type="transmembrane region" description="Helical" evidence="8">
    <location>
        <begin position="393"/>
        <end position="413"/>
    </location>
</feature>
<feature type="transmembrane region" description="Helical" evidence="8">
    <location>
        <begin position="521"/>
        <end position="540"/>
    </location>
</feature>
<accession>A0AAX4H7A1</accession>
<dbReference type="InterPro" id="IPR026030">
    <property type="entry name" value="Pur-cyt_permease_Fcy2/21/22"/>
</dbReference>
<keyword evidence="3 7" id="KW-0813">Transport</keyword>
<feature type="transmembrane region" description="Helical" evidence="8">
    <location>
        <begin position="169"/>
        <end position="191"/>
    </location>
</feature>
<comment type="similarity">
    <text evidence="2 7">Belongs to the purine-cytosine permease (2.A.39) family.</text>
</comment>
<dbReference type="GO" id="GO:0000329">
    <property type="term" value="C:fungal-type vacuole membrane"/>
    <property type="evidence" value="ECO:0007669"/>
    <property type="project" value="TreeGrafter"/>
</dbReference>
<evidence type="ECO:0000256" key="5">
    <source>
        <dbReference type="ARBA" id="ARBA00022989"/>
    </source>
</evidence>
<evidence type="ECO:0000256" key="1">
    <source>
        <dbReference type="ARBA" id="ARBA00004141"/>
    </source>
</evidence>
<feature type="transmembrane region" description="Helical" evidence="8">
    <location>
        <begin position="240"/>
        <end position="262"/>
    </location>
</feature>
<dbReference type="PANTHER" id="PTHR31806">
    <property type="entry name" value="PURINE-CYTOSINE PERMEASE FCY2-RELATED"/>
    <property type="match status" value="1"/>
</dbReference>
<proteinExistence type="inferred from homology"/>
<feature type="transmembrane region" description="Helical" evidence="8">
    <location>
        <begin position="328"/>
        <end position="347"/>
    </location>
</feature>
<feature type="transmembrane region" description="Helical" evidence="8">
    <location>
        <begin position="90"/>
        <end position="110"/>
    </location>
</feature>
<protein>
    <recommendedName>
        <fullName evidence="11">Vitamin B6 transporter</fullName>
    </recommendedName>
</protein>
<reference evidence="9 10" key="1">
    <citation type="submission" date="2023-10" db="EMBL/GenBank/DDBJ databases">
        <title>Draft Genome Sequence of Candida saopaulonensis from a very Premature Infant with Sepsis.</title>
        <authorList>
            <person name="Ning Y."/>
            <person name="Dai R."/>
            <person name="Xiao M."/>
            <person name="Xu Y."/>
            <person name="Yan Q."/>
            <person name="Zhang L."/>
        </authorList>
    </citation>
    <scope>NUCLEOTIDE SEQUENCE [LARGE SCALE GENOMIC DNA]</scope>
    <source>
        <strain evidence="9 10">19XY460</strain>
    </source>
</reference>
<keyword evidence="10" id="KW-1185">Reference proteome</keyword>
<comment type="subcellular location">
    <subcellularLocation>
        <location evidence="1">Membrane</location>
        <topology evidence="1">Multi-pass membrane protein</topology>
    </subcellularLocation>
</comment>
<dbReference type="Pfam" id="PF02133">
    <property type="entry name" value="Transp_cyt_pur"/>
    <property type="match status" value="1"/>
</dbReference>
<dbReference type="Proteomes" id="UP001338582">
    <property type="component" value="Chromosome 2"/>
</dbReference>
<dbReference type="AlphaFoldDB" id="A0AAX4H7A1"/>
<dbReference type="GO" id="GO:0005886">
    <property type="term" value="C:plasma membrane"/>
    <property type="evidence" value="ECO:0007669"/>
    <property type="project" value="TreeGrafter"/>
</dbReference>
<dbReference type="GeneID" id="88172800"/>
<evidence type="ECO:0000256" key="6">
    <source>
        <dbReference type="ARBA" id="ARBA00023136"/>
    </source>
</evidence>
<evidence type="ECO:0000256" key="7">
    <source>
        <dbReference type="PIRNR" id="PIRNR002744"/>
    </source>
</evidence>
<evidence type="ECO:0000256" key="8">
    <source>
        <dbReference type="SAM" id="Phobius"/>
    </source>
</evidence>
<dbReference type="InterPro" id="IPR001248">
    <property type="entry name" value="Pur-cyt_permease"/>
</dbReference>
<dbReference type="PANTHER" id="PTHR31806:SF17">
    <property type="entry name" value="VITAMIN B6 TRANSPORTER TPN1"/>
    <property type="match status" value="1"/>
</dbReference>
<feature type="transmembrane region" description="Helical" evidence="8">
    <location>
        <begin position="368"/>
        <end position="387"/>
    </location>
</feature>
<dbReference type="RefSeq" id="XP_062876844.1">
    <property type="nucleotide sequence ID" value="XM_063020774.1"/>
</dbReference>
<gene>
    <name evidence="9" type="ORF">PUMCH_001735</name>
</gene>
<keyword evidence="6 7" id="KW-0472">Membrane</keyword>
<dbReference type="PIRSF" id="PIRSF002744">
    <property type="entry name" value="Pur-cyt_permease"/>
    <property type="match status" value="1"/>
</dbReference>
<organism evidence="9 10">
    <name type="scientific">Australozyma saopauloensis</name>
    <dbReference type="NCBI Taxonomy" id="291208"/>
    <lineage>
        <taxon>Eukaryota</taxon>
        <taxon>Fungi</taxon>
        <taxon>Dikarya</taxon>
        <taxon>Ascomycota</taxon>
        <taxon>Saccharomycotina</taxon>
        <taxon>Pichiomycetes</taxon>
        <taxon>Metschnikowiaceae</taxon>
        <taxon>Australozyma</taxon>
    </lineage>
</organism>
<keyword evidence="5 8" id="KW-1133">Transmembrane helix</keyword>
<feature type="transmembrane region" description="Helical" evidence="8">
    <location>
        <begin position="130"/>
        <end position="149"/>
    </location>
</feature>
<name>A0AAX4H7A1_9ASCO</name>
<evidence type="ECO:0008006" key="11">
    <source>
        <dbReference type="Google" id="ProtNLM"/>
    </source>
</evidence>